<dbReference type="EMBL" id="KF901279">
    <property type="protein sequence ID" value="AIF24994.1"/>
    <property type="molecule type" value="Genomic_DNA"/>
</dbReference>
<dbReference type="SUPFAM" id="SSF51395">
    <property type="entry name" value="FMN-linked oxidoreductases"/>
    <property type="match status" value="1"/>
</dbReference>
<sequence length="133" mass="14447">MILIEQGRRETVTLFGGGGIVGADHVPKAIISGLDAAALDLPVLFAFQGRSHGSLRKRDKVSGTLPRRMDCDWAEQRLANLCGSWRDQLLEILGAMGIRDVRRLRGEFGRSMIVRHLEDEAFEGIAGYAGGGA</sequence>
<dbReference type="AlphaFoldDB" id="A0A075IAU5"/>
<reference evidence="1" key="1">
    <citation type="journal article" date="2014" name="Genome Biol. Evol.">
        <title>Pangenome evidence for extensive interdomain horizontal transfer affecting lineage core and shell genes in uncultured planktonic thaumarchaeota and euryarchaeota.</title>
        <authorList>
            <person name="Deschamps P."/>
            <person name="Zivanovic Y."/>
            <person name="Moreira D."/>
            <person name="Rodriguez-Valera F."/>
            <person name="Lopez-Garcia P."/>
        </authorList>
    </citation>
    <scope>NUCLEOTIDE SEQUENCE</scope>
</reference>
<protein>
    <submittedName>
        <fullName evidence="1">4Fe-4S binding domain protein</fullName>
    </submittedName>
</protein>
<name>A0A075IAU5_9EURY</name>
<dbReference type="Gene3D" id="3.20.20.70">
    <property type="entry name" value="Aldolase class I"/>
    <property type="match status" value="1"/>
</dbReference>
<accession>A0A075IAU5</accession>
<organism evidence="1">
    <name type="scientific">uncultured marine group II/III euryarchaeote SAT1000_43_B03</name>
    <dbReference type="NCBI Taxonomy" id="1456585"/>
    <lineage>
        <taxon>Archaea</taxon>
        <taxon>Methanobacteriati</taxon>
        <taxon>Methanobacteriota</taxon>
        <taxon>environmental samples</taxon>
    </lineage>
</organism>
<dbReference type="InterPro" id="IPR013785">
    <property type="entry name" value="Aldolase_TIM"/>
</dbReference>
<evidence type="ECO:0000313" key="1">
    <source>
        <dbReference type="EMBL" id="AIF24994.1"/>
    </source>
</evidence>
<proteinExistence type="predicted"/>